<evidence type="ECO:0000256" key="5">
    <source>
        <dbReference type="ARBA" id="ARBA00022676"/>
    </source>
</evidence>
<dbReference type="GO" id="GO:0030288">
    <property type="term" value="C:outer membrane-bounded periplasmic space"/>
    <property type="evidence" value="ECO:0007669"/>
    <property type="project" value="TreeGrafter"/>
</dbReference>
<dbReference type="RefSeq" id="WP_003145069.1">
    <property type="nucleotide sequence ID" value="NZ_ACDZ02000014.1"/>
</dbReference>
<keyword evidence="4" id="KW-0645">Protease</keyword>
<dbReference type="Pfam" id="PF00905">
    <property type="entry name" value="Transpeptidase"/>
    <property type="match status" value="1"/>
</dbReference>
<evidence type="ECO:0000256" key="15">
    <source>
        <dbReference type="SAM" id="Phobius"/>
    </source>
</evidence>
<sequence length="853" mass="95168">MAENNNNRLSRRDRHSQERKSVMPGGYISRGNTNPTNNGQQRRPLTNEEIMRSGGQGQSRPIQPQRPQGTNQRQGVPPVQPRNPQQSARGNRTGGPGGPRRPIGPNRISNPNSKKNNKALWMKIIRYGLYVASVAIISIFLLCVFWIYQAPAFDSKILDNNSRTIVYDINNNEVAKLGNQIGENLETADIPQKMQDAILATEDNRFFEHGAVDFRRLVGAVVSNLTSGFGSQGASTISQQLIKRTFLDDNKSVKRKVQEAYLAYKLEQNYDKESIFTMYVNRIYYSDGVYGLKTAAKYYYGKELNQLTLPQMALLAGMPQHPNTYNPYDNPEAAKARRDTVLYLMQYHGKISEADSQAAQKTDVLSGIIQRDESERVLLSSEFDSKYTSYMNQIVNELKNSKEYKDYEGDVLNLGLKIYTNFDSKIQDTLTESVNANYAGIKQASNVAMVVLNNENSGISALYGGKKQTFHGFNIATQAKLQPGSSIKPVLAYGPAIEYLNWGSDHIVNDNKIQGSEIQNWDRQFHGNITINNALVWSYNIPAIKTYQEVGFNRVKQYASNVGMNITDDSITTPIGGSSDGFSPLQMAGAYVPFSNGGYYATPKAIKKVYDSEGTEVKSFSTDDRKRVIKDSTAYIMTSMLRNVVNGTAANARISGADMAVKTGTTTFGEGEAQKFGFDINNYSKDSWTIGYTSNYTMAVWQGFDAIDGPTKYMTQDDTQKTQALYRINMQNIVRIHPPKGFSVPGNVGSINGGVKVISDSERRQIEEQNRREQEERNRENNNDNNNNNNNNNNSRNNNSDDNNSNNNQNDTSNNNNQSSRGNNNNTTATTPGVRNNSGVNNGVDNNTNRNTR</sequence>
<dbReference type="GO" id="GO:0008360">
    <property type="term" value="P:regulation of cell shape"/>
    <property type="evidence" value="ECO:0007669"/>
    <property type="project" value="UniProtKB-KW"/>
</dbReference>
<protein>
    <submittedName>
        <fullName evidence="18">Transglycosylase</fullName>
    </submittedName>
</protein>
<dbReference type="InterPro" id="IPR036950">
    <property type="entry name" value="PBP_transglycosylase"/>
</dbReference>
<dbReference type="InterPro" id="IPR050396">
    <property type="entry name" value="Glycosyltr_51/Transpeptidase"/>
</dbReference>
<evidence type="ECO:0000256" key="12">
    <source>
        <dbReference type="ARBA" id="ARBA00034000"/>
    </source>
</evidence>
<keyword evidence="9" id="KW-0573">Peptidoglycan synthesis</keyword>
<keyword evidence="15" id="KW-1133">Transmembrane helix</keyword>
<comment type="caution">
    <text evidence="18">The sequence shown here is derived from an EMBL/GenBank/DDBJ whole genome shotgun (WGS) entry which is preliminary data.</text>
</comment>
<evidence type="ECO:0000256" key="6">
    <source>
        <dbReference type="ARBA" id="ARBA00022679"/>
    </source>
</evidence>
<dbReference type="SUPFAM" id="SSF53955">
    <property type="entry name" value="Lysozyme-like"/>
    <property type="match status" value="1"/>
</dbReference>
<evidence type="ECO:0000256" key="2">
    <source>
        <dbReference type="ARBA" id="ARBA00007739"/>
    </source>
</evidence>
<dbReference type="InterPro" id="IPR001264">
    <property type="entry name" value="Glyco_trans_51"/>
</dbReference>
<keyword evidence="3" id="KW-0121">Carboxypeptidase</keyword>
<dbReference type="SUPFAM" id="SSF56601">
    <property type="entry name" value="beta-lactamase/transpeptidase-like"/>
    <property type="match status" value="1"/>
</dbReference>
<accession>C5NXE7</accession>
<reference evidence="18" key="1">
    <citation type="submission" date="2009-01" db="EMBL/GenBank/DDBJ databases">
        <authorList>
            <person name="Fulton L."/>
            <person name="Clifton S."/>
            <person name="Chinwalla A.T."/>
            <person name="Mitreva M."/>
            <person name="Sodergren E."/>
            <person name="Weinstock G."/>
            <person name="Clifton S."/>
            <person name="Dooling D.J."/>
            <person name="Fulton B."/>
            <person name="Minx P."/>
            <person name="Pepin K.H."/>
            <person name="Johnson M."/>
            <person name="Bhonagiri V."/>
            <person name="Nash W.E."/>
            <person name="Mardis E.R."/>
            <person name="Wilson R.K."/>
        </authorList>
    </citation>
    <scope>NUCLEOTIDE SEQUENCE [LARGE SCALE GENOMIC DNA]</scope>
    <source>
        <strain evidence="18">ATCC 10379</strain>
    </source>
</reference>
<keyword evidence="10" id="KW-0511">Multifunctional enzyme</keyword>
<dbReference type="PANTHER" id="PTHR32282">
    <property type="entry name" value="BINDING PROTEIN TRANSPEPTIDASE, PUTATIVE-RELATED"/>
    <property type="match status" value="1"/>
</dbReference>
<keyword evidence="7" id="KW-0378">Hydrolase</keyword>
<evidence type="ECO:0000256" key="11">
    <source>
        <dbReference type="ARBA" id="ARBA00023316"/>
    </source>
</evidence>
<keyword evidence="11" id="KW-0961">Cell wall biogenesis/degradation</keyword>
<evidence type="ECO:0000256" key="9">
    <source>
        <dbReference type="ARBA" id="ARBA00022984"/>
    </source>
</evidence>
<feature type="domain" description="Glycosyl transferase family 51" evidence="17">
    <location>
        <begin position="173"/>
        <end position="346"/>
    </location>
</feature>
<evidence type="ECO:0000259" key="16">
    <source>
        <dbReference type="Pfam" id="PF00905"/>
    </source>
</evidence>
<dbReference type="Gene3D" id="3.40.710.10">
    <property type="entry name" value="DD-peptidase/beta-lactamase superfamily"/>
    <property type="match status" value="1"/>
</dbReference>
<dbReference type="InterPro" id="IPR023346">
    <property type="entry name" value="Lysozyme-like_dom_sf"/>
</dbReference>
<dbReference type="GO" id="GO:0006508">
    <property type="term" value="P:proteolysis"/>
    <property type="evidence" value="ECO:0007669"/>
    <property type="project" value="UniProtKB-KW"/>
</dbReference>
<dbReference type="FunFam" id="1.10.3810.10:FF:000001">
    <property type="entry name" value="Penicillin-binding protein 1A"/>
    <property type="match status" value="1"/>
</dbReference>
<comment type="similarity">
    <text evidence="2">In the N-terminal section; belongs to the glycosyltransferase 51 family.</text>
</comment>
<organism evidence="18 19">
    <name type="scientific">Gemella haemolysans ATCC 10379</name>
    <dbReference type="NCBI Taxonomy" id="546270"/>
    <lineage>
        <taxon>Bacteria</taxon>
        <taxon>Bacillati</taxon>
        <taxon>Bacillota</taxon>
        <taxon>Bacilli</taxon>
        <taxon>Bacillales</taxon>
        <taxon>Gemellaceae</taxon>
        <taxon>Gemella</taxon>
    </lineage>
</organism>
<evidence type="ECO:0000259" key="17">
    <source>
        <dbReference type="Pfam" id="PF00912"/>
    </source>
</evidence>
<dbReference type="OrthoDB" id="9766909at2"/>
<dbReference type="eggNOG" id="COG0744">
    <property type="taxonomic scope" value="Bacteria"/>
</dbReference>
<evidence type="ECO:0000256" key="10">
    <source>
        <dbReference type="ARBA" id="ARBA00023268"/>
    </source>
</evidence>
<proteinExistence type="inferred from homology"/>
<name>C5NXE7_9BACL</name>
<evidence type="ECO:0000256" key="4">
    <source>
        <dbReference type="ARBA" id="ARBA00022670"/>
    </source>
</evidence>
<comment type="catalytic activity">
    <reaction evidence="12">
        <text>Preferential cleavage: (Ac)2-L-Lys-D-Ala-|-D-Ala. Also transpeptidation of peptidyl-alanyl moieties that are N-acyl substituents of D-alanine.</text>
        <dbReference type="EC" id="3.4.16.4"/>
    </reaction>
</comment>
<feature type="compositionally biased region" description="Low complexity" evidence="14">
    <location>
        <begin position="783"/>
        <end position="853"/>
    </location>
</feature>
<evidence type="ECO:0000313" key="19">
    <source>
        <dbReference type="Proteomes" id="UP000006004"/>
    </source>
</evidence>
<reference evidence="18" key="2">
    <citation type="submission" date="2009-06" db="EMBL/GenBank/DDBJ databases">
        <authorList>
            <person name="Sebastian Y."/>
            <person name="Madupu R."/>
            <person name="Durkin A.S."/>
            <person name="Torralba M."/>
            <person name="Methe B."/>
            <person name="Sutton G.G."/>
            <person name="Strausberg R.L."/>
            <person name="Nelson K.E."/>
        </authorList>
    </citation>
    <scope>NUCLEOTIDE SEQUENCE [LARGE SCALE GENOMIC DNA]</scope>
    <source>
        <strain evidence="18">ATCC 10379</strain>
    </source>
</reference>
<comment type="similarity">
    <text evidence="1">In the C-terminal section; belongs to the transpeptidase family.</text>
</comment>
<dbReference type="GO" id="GO:0009002">
    <property type="term" value="F:serine-type D-Ala-D-Ala carboxypeptidase activity"/>
    <property type="evidence" value="ECO:0007669"/>
    <property type="project" value="UniProtKB-EC"/>
</dbReference>
<dbReference type="PANTHER" id="PTHR32282:SF29">
    <property type="entry name" value="PENICILLIN-BINDING PROTEIN 1A"/>
    <property type="match status" value="1"/>
</dbReference>
<feature type="compositionally biased region" description="Low complexity" evidence="14">
    <location>
        <begin position="100"/>
        <end position="113"/>
    </location>
</feature>
<dbReference type="Proteomes" id="UP000006004">
    <property type="component" value="Unassembled WGS sequence"/>
</dbReference>
<dbReference type="EMBL" id="ACDZ02000014">
    <property type="protein sequence ID" value="EER67715.1"/>
    <property type="molecule type" value="Genomic_DNA"/>
</dbReference>
<evidence type="ECO:0000256" key="13">
    <source>
        <dbReference type="ARBA" id="ARBA00049902"/>
    </source>
</evidence>
<dbReference type="InterPro" id="IPR012338">
    <property type="entry name" value="Beta-lactam/transpept-like"/>
</dbReference>
<keyword evidence="8" id="KW-0133">Cell shape</keyword>
<feature type="compositionally biased region" description="Basic and acidic residues" evidence="14">
    <location>
        <begin position="759"/>
        <end position="782"/>
    </location>
</feature>
<dbReference type="Gene3D" id="1.10.3810.10">
    <property type="entry name" value="Biosynthetic peptidoglycan transglycosylase-like"/>
    <property type="match status" value="1"/>
</dbReference>
<dbReference type="AlphaFoldDB" id="C5NXE7"/>
<feature type="transmembrane region" description="Helical" evidence="15">
    <location>
        <begin position="124"/>
        <end position="148"/>
    </location>
</feature>
<dbReference type="GO" id="GO:0008955">
    <property type="term" value="F:peptidoglycan glycosyltransferase activity"/>
    <property type="evidence" value="ECO:0007669"/>
    <property type="project" value="UniProtKB-EC"/>
</dbReference>
<evidence type="ECO:0000256" key="7">
    <source>
        <dbReference type="ARBA" id="ARBA00022801"/>
    </source>
</evidence>
<keyword evidence="15" id="KW-0812">Transmembrane</keyword>
<dbReference type="GO" id="GO:0009252">
    <property type="term" value="P:peptidoglycan biosynthetic process"/>
    <property type="evidence" value="ECO:0007669"/>
    <property type="project" value="UniProtKB-KW"/>
</dbReference>
<keyword evidence="6" id="KW-0808">Transferase</keyword>
<feature type="compositionally biased region" description="Polar residues" evidence="14">
    <location>
        <begin position="30"/>
        <end position="44"/>
    </location>
</feature>
<dbReference type="GO" id="GO:0008658">
    <property type="term" value="F:penicillin binding"/>
    <property type="evidence" value="ECO:0007669"/>
    <property type="project" value="InterPro"/>
</dbReference>
<evidence type="ECO:0000256" key="1">
    <source>
        <dbReference type="ARBA" id="ARBA00007090"/>
    </source>
</evidence>
<gene>
    <name evidence="18" type="ORF">GEMHA0001_0124</name>
</gene>
<feature type="region of interest" description="Disordered" evidence="14">
    <location>
        <begin position="743"/>
        <end position="853"/>
    </location>
</feature>
<dbReference type="GO" id="GO:0071555">
    <property type="term" value="P:cell wall organization"/>
    <property type="evidence" value="ECO:0007669"/>
    <property type="project" value="UniProtKB-KW"/>
</dbReference>
<keyword evidence="15" id="KW-0472">Membrane</keyword>
<evidence type="ECO:0000256" key="3">
    <source>
        <dbReference type="ARBA" id="ARBA00022645"/>
    </source>
</evidence>
<dbReference type="InterPro" id="IPR001460">
    <property type="entry name" value="PCN-bd_Tpept"/>
</dbReference>
<keyword evidence="19" id="KW-1185">Reference proteome</keyword>
<evidence type="ECO:0000313" key="18">
    <source>
        <dbReference type="EMBL" id="EER67715.1"/>
    </source>
</evidence>
<keyword evidence="5" id="KW-0328">Glycosyltransferase</keyword>
<feature type="compositionally biased region" description="Polar residues" evidence="14">
    <location>
        <begin position="58"/>
        <end position="74"/>
    </location>
</feature>
<evidence type="ECO:0000256" key="14">
    <source>
        <dbReference type="SAM" id="MobiDB-lite"/>
    </source>
</evidence>
<comment type="catalytic activity">
    <reaction evidence="13">
        <text>[GlcNAc-(1-&gt;4)-Mur2Ac(oyl-L-Ala-gamma-D-Glu-L-Lys-D-Ala-D-Ala)](n)-di-trans,octa-cis-undecaprenyl diphosphate + beta-D-GlcNAc-(1-&gt;4)-Mur2Ac(oyl-L-Ala-gamma-D-Glu-L-Lys-D-Ala-D-Ala)-di-trans,octa-cis-undecaprenyl diphosphate = [GlcNAc-(1-&gt;4)-Mur2Ac(oyl-L-Ala-gamma-D-Glu-L-Lys-D-Ala-D-Ala)](n+1)-di-trans,octa-cis-undecaprenyl diphosphate + di-trans,octa-cis-undecaprenyl diphosphate + H(+)</text>
        <dbReference type="Rhea" id="RHEA:23708"/>
        <dbReference type="Rhea" id="RHEA-COMP:9602"/>
        <dbReference type="Rhea" id="RHEA-COMP:9603"/>
        <dbReference type="ChEBI" id="CHEBI:15378"/>
        <dbReference type="ChEBI" id="CHEBI:58405"/>
        <dbReference type="ChEBI" id="CHEBI:60033"/>
        <dbReference type="ChEBI" id="CHEBI:78435"/>
        <dbReference type="EC" id="2.4.99.28"/>
    </reaction>
</comment>
<dbReference type="Pfam" id="PF00912">
    <property type="entry name" value="Transgly"/>
    <property type="match status" value="1"/>
</dbReference>
<feature type="domain" description="Penicillin-binding protein transpeptidase" evidence="16">
    <location>
        <begin position="448"/>
        <end position="720"/>
    </location>
</feature>
<dbReference type="GeneID" id="93287772"/>
<evidence type="ECO:0000256" key="8">
    <source>
        <dbReference type="ARBA" id="ARBA00022960"/>
    </source>
</evidence>
<feature type="region of interest" description="Disordered" evidence="14">
    <location>
        <begin position="1"/>
        <end position="114"/>
    </location>
</feature>